<evidence type="ECO:0000256" key="6">
    <source>
        <dbReference type="ARBA" id="ARBA00022806"/>
    </source>
</evidence>
<sequence length="771" mass="86609">MTKRKRPQPPHSVEAEQSVLGGLMLDNNRWDDVATQISAQDFFISAHRTIYSHMQALIEQGNPIDLITLSESLEQQERLEQVGGFAYLAELSKNTPSAANIIPYAQYIASYGELRQLLLLGNELSDMAGQPRNNVADVLAFAEQKLFAIAQSHQDGGLTDISACFDSVLAGIAQRYEAERGSLSGTPSGLEQLDALTCGFQPADLIIAAARPSVGKTAFALTLCVNALMLLPAQPVQIYSMEMSAEQLLLRLVSLLGRVSQARLRSGDLSDDDWQQIGISANVLTTEWKDRLLQGNFERERSPDDRFAEPLMETAMVVTLEQLRPYDLNPRLMRNPYYDDIKASIRQRGLDTPPPITRRPDQDYYIIANGGNTRLSILNELWRETHDKRFWRIHCLFKPWGGTSEQPVLGELRCLIGHLAENDLHGKLSFIERALGINKARELYQQVLCQLSQRELAEHLRNDGYPIHQSHISRMEQTLEYLLPCIPEVLYAGMGRPQVEKLLSLRAAALQIWQRHATGDTGSFESLFSSALSLFNDQPEDFFIERVQDELLGLMSQELNVDYNLLLLDVDPSEQKRQAVLGPTPEPPPYIPPEEPEPRPVTRRRKPDEGEMRGGTVIPPPESMPDASPLCEGNEPITDIWRISPLFDSTEALQSISDRLAWDLAECCGIEDRVIPDNNDDGVGYRLSTLAPTHPTYSRPQSRACWALLAALDDTPLTEGLAAALTPALFFQRDPDGFFFSDLFLIKAFRLIRIVRRIRELQQEAHHDADN</sequence>
<dbReference type="InterPro" id="IPR007693">
    <property type="entry name" value="DNA_helicase_DnaB-like_N"/>
</dbReference>
<comment type="caution">
    <text evidence="16">The sequence shown here is derived from an EMBL/GenBank/DDBJ whole genome shotgun (WGS) entry which is preliminary data.</text>
</comment>
<dbReference type="AlphaFoldDB" id="A0A6Y5LJA6"/>
<dbReference type="GO" id="GO:0003677">
    <property type="term" value="F:DNA binding"/>
    <property type="evidence" value="ECO:0007669"/>
    <property type="project" value="UniProtKB-KW"/>
</dbReference>
<accession>A0A6Y5LJA6</accession>
<dbReference type="GO" id="GO:1990077">
    <property type="term" value="C:primosome complex"/>
    <property type="evidence" value="ECO:0007669"/>
    <property type="project" value="UniProtKB-KW"/>
</dbReference>
<dbReference type="SUPFAM" id="SSF52540">
    <property type="entry name" value="P-loop containing nucleoside triphosphate hydrolases"/>
    <property type="match status" value="1"/>
</dbReference>
<dbReference type="GO" id="GO:0005829">
    <property type="term" value="C:cytosol"/>
    <property type="evidence" value="ECO:0007669"/>
    <property type="project" value="TreeGrafter"/>
</dbReference>
<dbReference type="InterPro" id="IPR022304">
    <property type="entry name" value="ICE_PFGI_1_ParB"/>
</dbReference>
<dbReference type="Pfam" id="PF03796">
    <property type="entry name" value="DnaB_C"/>
    <property type="match status" value="1"/>
</dbReference>
<evidence type="ECO:0000313" key="15">
    <source>
        <dbReference type="EMBL" id="HAB3966373.1"/>
    </source>
</evidence>
<evidence type="ECO:0000256" key="10">
    <source>
        <dbReference type="ARBA" id="ARBA00044932"/>
    </source>
</evidence>
<dbReference type="GO" id="GO:0005524">
    <property type="term" value="F:ATP binding"/>
    <property type="evidence" value="ECO:0007669"/>
    <property type="project" value="UniProtKB-KW"/>
</dbReference>
<dbReference type="Pfam" id="PF00772">
    <property type="entry name" value="DnaB"/>
    <property type="match status" value="1"/>
</dbReference>
<dbReference type="SUPFAM" id="SSF48024">
    <property type="entry name" value="N-terminal domain of DnaB helicase"/>
    <property type="match status" value="1"/>
</dbReference>
<dbReference type="PROSITE" id="PS51199">
    <property type="entry name" value="SF4_HELICASE"/>
    <property type="match status" value="1"/>
</dbReference>
<evidence type="ECO:0000256" key="8">
    <source>
        <dbReference type="ARBA" id="ARBA00023125"/>
    </source>
</evidence>
<comment type="catalytic activity">
    <reaction evidence="12">
        <text>ATP + H2O = ADP + phosphate + H(+)</text>
        <dbReference type="Rhea" id="RHEA:13065"/>
        <dbReference type="ChEBI" id="CHEBI:15377"/>
        <dbReference type="ChEBI" id="CHEBI:15378"/>
        <dbReference type="ChEBI" id="CHEBI:30616"/>
        <dbReference type="ChEBI" id="CHEBI:43474"/>
        <dbReference type="ChEBI" id="CHEBI:456216"/>
        <dbReference type="EC" id="5.6.2.3"/>
    </reaction>
</comment>
<feature type="compositionally biased region" description="Basic and acidic residues" evidence="13">
    <location>
        <begin position="596"/>
        <end position="612"/>
    </location>
</feature>
<proteinExistence type="inferred from homology"/>
<dbReference type="PANTHER" id="PTHR30153">
    <property type="entry name" value="REPLICATIVE DNA HELICASE DNAB"/>
    <property type="match status" value="1"/>
</dbReference>
<dbReference type="GO" id="GO:0043139">
    <property type="term" value="F:5'-3' DNA helicase activity"/>
    <property type="evidence" value="ECO:0007669"/>
    <property type="project" value="UniProtKB-EC"/>
</dbReference>
<evidence type="ECO:0000256" key="11">
    <source>
        <dbReference type="ARBA" id="ARBA00044969"/>
    </source>
</evidence>
<feature type="region of interest" description="Disordered" evidence="13">
    <location>
        <begin position="578"/>
        <end position="631"/>
    </location>
</feature>
<dbReference type="InterPro" id="IPR036086">
    <property type="entry name" value="ParB/Sulfiredoxin_sf"/>
</dbReference>
<keyword evidence="9" id="KW-0413">Isomerase</keyword>
<dbReference type="InterPro" id="IPR016136">
    <property type="entry name" value="DNA_helicase_N/primase_C"/>
</dbReference>
<evidence type="ECO:0000256" key="9">
    <source>
        <dbReference type="ARBA" id="ARBA00023235"/>
    </source>
</evidence>
<evidence type="ECO:0000256" key="13">
    <source>
        <dbReference type="SAM" id="MobiDB-lite"/>
    </source>
</evidence>
<dbReference type="EMBL" id="DAAHJH010000018">
    <property type="protein sequence ID" value="HAB6340726.1"/>
    <property type="molecule type" value="Genomic_DNA"/>
</dbReference>
<reference evidence="16" key="2">
    <citation type="submission" date="2019-10" db="EMBL/GenBank/DDBJ databases">
        <authorList>
            <consortium name="NCBI Pathogen Detection Project"/>
        </authorList>
    </citation>
    <scope>NUCLEOTIDE SEQUENCE</scope>
    <source>
        <strain evidence="16">Salmonella enterica</strain>
    </source>
</reference>
<dbReference type="PANTHER" id="PTHR30153:SF2">
    <property type="entry name" value="REPLICATIVE DNA HELICASE"/>
    <property type="match status" value="1"/>
</dbReference>
<dbReference type="CDD" id="cd16387">
    <property type="entry name" value="ParB_N_Srx"/>
    <property type="match status" value="1"/>
</dbReference>
<keyword evidence="8" id="KW-0238">DNA-binding</keyword>
<name>A0A6Y5LJA6_SALDZ</name>
<dbReference type="InterPro" id="IPR036185">
    <property type="entry name" value="DNA_heli_DnaB-like_N_sf"/>
</dbReference>
<keyword evidence="6" id="KW-0347">Helicase</keyword>
<evidence type="ECO:0000256" key="2">
    <source>
        <dbReference type="ARBA" id="ARBA00022515"/>
    </source>
</evidence>
<keyword evidence="2" id="KW-0639">Primosome</keyword>
<evidence type="ECO:0000259" key="14">
    <source>
        <dbReference type="PROSITE" id="PS51199"/>
    </source>
</evidence>
<dbReference type="InterPro" id="IPR027417">
    <property type="entry name" value="P-loop_NTPase"/>
</dbReference>
<evidence type="ECO:0000313" key="16">
    <source>
        <dbReference type="EMBL" id="HAB6340726.1"/>
    </source>
</evidence>
<dbReference type="EC" id="5.6.2.3" evidence="11"/>
<dbReference type="EMBL" id="DAAGOZ010000035">
    <property type="protein sequence ID" value="HAB3966373.1"/>
    <property type="molecule type" value="Genomic_DNA"/>
</dbReference>
<dbReference type="SUPFAM" id="SSF110849">
    <property type="entry name" value="ParB/Sulfiredoxin"/>
    <property type="match status" value="1"/>
</dbReference>
<comment type="similarity">
    <text evidence="1">Belongs to the helicase family. DnaB subfamily.</text>
</comment>
<evidence type="ECO:0000256" key="4">
    <source>
        <dbReference type="ARBA" id="ARBA00022741"/>
    </source>
</evidence>
<dbReference type="NCBIfam" id="TIGR03764">
    <property type="entry name" value="ICE_PFGI_1_parB"/>
    <property type="match status" value="1"/>
</dbReference>
<evidence type="ECO:0000256" key="3">
    <source>
        <dbReference type="ARBA" id="ARBA00022705"/>
    </source>
</evidence>
<keyword evidence="5" id="KW-0378">Hydrolase</keyword>
<feature type="domain" description="SF4 helicase" evidence="14">
    <location>
        <begin position="179"/>
        <end position="284"/>
    </location>
</feature>
<keyword evidence="7" id="KW-0067">ATP-binding</keyword>
<keyword evidence="3" id="KW-0235">DNA replication</keyword>
<evidence type="ECO:0000256" key="12">
    <source>
        <dbReference type="ARBA" id="ARBA00048954"/>
    </source>
</evidence>
<dbReference type="Gene3D" id="1.10.860.10">
    <property type="entry name" value="DNAb Helicase, Chain A"/>
    <property type="match status" value="1"/>
</dbReference>
<gene>
    <name evidence="16" type="ORF">GB480_17755</name>
    <name evidence="15" type="ORF">GBX62_20735</name>
</gene>
<evidence type="ECO:0000256" key="1">
    <source>
        <dbReference type="ARBA" id="ARBA00008428"/>
    </source>
</evidence>
<dbReference type="GO" id="GO:0016787">
    <property type="term" value="F:hydrolase activity"/>
    <property type="evidence" value="ECO:0007669"/>
    <property type="project" value="UniProtKB-KW"/>
</dbReference>
<evidence type="ECO:0000256" key="7">
    <source>
        <dbReference type="ARBA" id="ARBA00022840"/>
    </source>
</evidence>
<keyword evidence="4" id="KW-0547">Nucleotide-binding</keyword>
<protein>
    <recommendedName>
        <fullName evidence="11">DNA 5'-3' helicase</fullName>
        <ecNumber evidence="11">5.6.2.3</ecNumber>
    </recommendedName>
</protein>
<dbReference type="FunFam" id="1.10.860.10:FF:000001">
    <property type="entry name" value="Replicative DNA helicase"/>
    <property type="match status" value="1"/>
</dbReference>
<dbReference type="Gene3D" id="3.40.50.300">
    <property type="entry name" value="P-loop containing nucleotide triphosphate hydrolases"/>
    <property type="match status" value="1"/>
</dbReference>
<organism evidence="16">
    <name type="scientific">Salmonella diarizonae</name>
    <dbReference type="NCBI Taxonomy" id="59204"/>
    <lineage>
        <taxon>Bacteria</taxon>
        <taxon>Pseudomonadati</taxon>
        <taxon>Pseudomonadota</taxon>
        <taxon>Gammaproteobacteria</taxon>
        <taxon>Enterobacterales</taxon>
        <taxon>Enterobacteriaceae</taxon>
        <taxon>Salmonella</taxon>
    </lineage>
</organism>
<comment type="function">
    <text evidence="10">The main replicative DNA helicase, it participates in initiation and elongation during chromosome replication. Travels ahead of the DNA replisome, separating dsDNA into templates for DNA synthesis. A processive ATP-dependent 5'-3' DNA helicase it has DNA-dependent ATPase activity.</text>
</comment>
<reference evidence="16" key="1">
    <citation type="journal article" date="2018" name="Genome Biol.">
        <title>SKESA: strategic k-mer extension for scrupulous assemblies.</title>
        <authorList>
            <person name="Souvorov A."/>
            <person name="Agarwala R."/>
            <person name="Lipman D.J."/>
        </authorList>
    </citation>
    <scope>NUCLEOTIDE SEQUENCE</scope>
    <source>
        <strain evidence="16">Salmonella enterica</strain>
    </source>
</reference>
<dbReference type="GO" id="GO:0006269">
    <property type="term" value="P:DNA replication, synthesis of primer"/>
    <property type="evidence" value="ECO:0007669"/>
    <property type="project" value="UniProtKB-KW"/>
</dbReference>
<dbReference type="InterPro" id="IPR007694">
    <property type="entry name" value="DNA_helicase_DnaB-like_C"/>
</dbReference>
<evidence type="ECO:0000256" key="5">
    <source>
        <dbReference type="ARBA" id="ARBA00022801"/>
    </source>
</evidence>
<feature type="compositionally biased region" description="Pro residues" evidence="13">
    <location>
        <begin position="584"/>
        <end position="593"/>
    </location>
</feature>